<reference evidence="13 14" key="1">
    <citation type="submission" date="2020-08" db="EMBL/GenBank/DDBJ databases">
        <title>A Genomic Blueprint of the Chicken Gut Microbiome.</title>
        <authorList>
            <person name="Gilroy R."/>
            <person name="Ravi A."/>
            <person name="Getino M."/>
            <person name="Pursley I."/>
            <person name="Horton D.L."/>
            <person name="Alikhan N.-F."/>
            <person name="Baker D."/>
            <person name="Gharbi K."/>
            <person name="Hall N."/>
            <person name="Watson M."/>
            <person name="Adriaenssens E.M."/>
            <person name="Foster-Nyarko E."/>
            <person name="Jarju S."/>
            <person name="Secka A."/>
            <person name="Antonio M."/>
            <person name="Oren A."/>
            <person name="Chaudhuri R."/>
            <person name="La Ragione R.M."/>
            <person name="Hildebrand F."/>
            <person name="Pallen M.J."/>
        </authorList>
    </citation>
    <scope>NUCLEOTIDE SEQUENCE [LARGE SCALE GENOMIC DNA]</scope>
    <source>
        <strain evidence="13 14">Sa1BUA2</strain>
    </source>
</reference>
<comment type="catalytic activity">
    <reaction evidence="1">
        <text>ATP + protein L-histidine = ADP + protein N-phospho-L-histidine.</text>
        <dbReference type="EC" id="2.7.13.3"/>
    </reaction>
</comment>
<evidence type="ECO:0000256" key="7">
    <source>
        <dbReference type="ARBA" id="ARBA00022777"/>
    </source>
</evidence>
<dbReference type="GO" id="GO:0016301">
    <property type="term" value="F:kinase activity"/>
    <property type="evidence" value="ECO:0007669"/>
    <property type="project" value="UniProtKB-KW"/>
</dbReference>
<feature type="transmembrane region" description="Helical" evidence="11">
    <location>
        <begin position="12"/>
        <end position="34"/>
    </location>
</feature>
<dbReference type="InterPro" id="IPR050351">
    <property type="entry name" value="BphY/WalK/GraS-like"/>
</dbReference>
<evidence type="ECO:0000256" key="11">
    <source>
        <dbReference type="SAM" id="Phobius"/>
    </source>
</evidence>
<dbReference type="Pfam" id="PF00512">
    <property type="entry name" value="HisKA"/>
    <property type="match status" value="1"/>
</dbReference>
<dbReference type="InterPro" id="IPR005467">
    <property type="entry name" value="His_kinase_dom"/>
</dbReference>
<accession>A0ABR8VJ42</accession>
<dbReference type="SUPFAM" id="SSF55874">
    <property type="entry name" value="ATPase domain of HSP90 chaperone/DNA topoisomerase II/histidine kinase"/>
    <property type="match status" value="1"/>
</dbReference>
<evidence type="ECO:0000256" key="10">
    <source>
        <dbReference type="SAM" id="Coils"/>
    </source>
</evidence>
<name>A0ABR8VJ42_9BACI</name>
<dbReference type="EMBL" id="JACSPV010000008">
    <property type="protein sequence ID" value="MBD8004795.1"/>
    <property type="molecule type" value="Genomic_DNA"/>
</dbReference>
<keyword evidence="8" id="KW-0067">ATP-binding</keyword>
<evidence type="ECO:0000256" key="3">
    <source>
        <dbReference type="ARBA" id="ARBA00012438"/>
    </source>
</evidence>
<proteinExistence type="predicted"/>
<dbReference type="Gene3D" id="3.30.565.10">
    <property type="entry name" value="Histidine kinase-like ATPase, C-terminal domain"/>
    <property type="match status" value="1"/>
</dbReference>
<keyword evidence="11" id="KW-0472">Membrane</keyword>
<dbReference type="PRINTS" id="PR00344">
    <property type="entry name" value="BCTRLSENSOR"/>
</dbReference>
<keyword evidence="11" id="KW-0812">Transmembrane</keyword>
<gene>
    <name evidence="13" type="ORF">H9631_06845</name>
</gene>
<keyword evidence="11" id="KW-1133">Transmembrane helix</keyword>
<dbReference type="InterPro" id="IPR036097">
    <property type="entry name" value="HisK_dim/P_sf"/>
</dbReference>
<evidence type="ECO:0000313" key="13">
    <source>
        <dbReference type="EMBL" id="MBD8004795.1"/>
    </source>
</evidence>
<dbReference type="CDD" id="cd00082">
    <property type="entry name" value="HisKA"/>
    <property type="match status" value="1"/>
</dbReference>
<organism evidence="13 14">
    <name type="scientific">Bacillus norwichensis</name>
    <dbReference type="NCBI Taxonomy" id="2762217"/>
    <lineage>
        <taxon>Bacteria</taxon>
        <taxon>Bacillati</taxon>
        <taxon>Bacillota</taxon>
        <taxon>Bacilli</taxon>
        <taxon>Bacillales</taxon>
        <taxon>Bacillaceae</taxon>
        <taxon>Bacillus</taxon>
    </lineage>
</organism>
<evidence type="ECO:0000256" key="1">
    <source>
        <dbReference type="ARBA" id="ARBA00000085"/>
    </source>
</evidence>
<evidence type="ECO:0000256" key="6">
    <source>
        <dbReference type="ARBA" id="ARBA00022741"/>
    </source>
</evidence>
<evidence type="ECO:0000313" key="14">
    <source>
        <dbReference type="Proteomes" id="UP000648182"/>
    </source>
</evidence>
<evidence type="ECO:0000256" key="8">
    <source>
        <dbReference type="ARBA" id="ARBA00022840"/>
    </source>
</evidence>
<dbReference type="EC" id="2.7.13.3" evidence="3"/>
<dbReference type="InterPro" id="IPR036890">
    <property type="entry name" value="HATPase_C_sf"/>
</dbReference>
<dbReference type="SMART" id="SM00387">
    <property type="entry name" value="HATPase_c"/>
    <property type="match status" value="1"/>
</dbReference>
<dbReference type="InterPro" id="IPR003594">
    <property type="entry name" value="HATPase_dom"/>
</dbReference>
<keyword evidence="6" id="KW-0547">Nucleotide-binding</keyword>
<evidence type="ECO:0000256" key="2">
    <source>
        <dbReference type="ARBA" id="ARBA00004370"/>
    </source>
</evidence>
<comment type="caution">
    <text evidence="13">The sequence shown here is derived from an EMBL/GenBank/DDBJ whole genome shotgun (WGS) entry which is preliminary data.</text>
</comment>
<evidence type="ECO:0000259" key="12">
    <source>
        <dbReference type="PROSITE" id="PS50109"/>
    </source>
</evidence>
<feature type="transmembrane region" description="Helical" evidence="11">
    <location>
        <begin position="46"/>
        <end position="67"/>
    </location>
</feature>
<evidence type="ECO:0000256" key="9">
    <source>
        <dbReference type="ARBA" id="ARBA00023012"/>
    </source>
</evidence>
<feature type="coiled-coil region" evidence="10">
    <location>
        <begin position="109"/>
        <end position="143"/>
    </location>
</feature>
<dbReference type="SUPFAM" id="SSF47384">
    <property type="entry name" value="Homodimeric domain of signal transducing histidine kinase"/>
    <property type="match status" value="1"/>
</dbReference>
<dbReference type="PROSITE" id="PS50109">
    <property type="entry name" value="HIS_KIN"/>
    <property type="match status" value="1"/>
</dbReference>
<keyword evidence="5" id="KW-0808">Transferase</keyword>
<keyword evidence="7 13" id="KW-0418">Kinase</keyword>
<protein>
    <recommendedName>
        <fullName evidence="3">histidine kinase</fullName>
        <ecNumber evidence="3">2.7.13.3</ecNumber>
    </recommendedName>
</protein>
<keyword evidence="14" id="KW-1185">Reference proteome</keyword>
<comment type="subcellular location">
    <subcellularLocation>
        <location evidence="2">Membrane</location>
    </subcellularLocation>
</comment>
<evidence type="ECO:0000256" key="4">
    <source>
        <dbReference type="ARBA" id="ARBA00022553"/>
    </source>
</evidence>
<dbReference type="Pfam" id="PF02518">
    <property type="entry name" value="HATPase_c"/>
    <property type="match status" value="1"/>
</dbReference>
<dbReference type="SMART" id="SM00388">
    <property type="entry name" value="HisKA"/>
    <property type="match status" value="1"/>
</dbReference>
<keyword evidence="4" id="KW-0597">Phosphoprotein</keyword>
<dbReference type="InterPro" id="IPR003661">
    <property type="entry name" value="HisK_dim/P_dom"/>
</dbReference>
<dbReference type="PANTHER" id="PTHR42878">
    <property type="entry name" value="TWO-COMPONENT HISTIDINE KINASE"/>
    <property type="match status" value="1"/>
</dbReference>
<dbReference type="Proteomes" id="UP000648182">
    <property type="component" value="Unassembled WGS sequence"/>
</dbReference>
<keyword evidence="9" id="KW-0902">Two-component regulatory system</keyword>
<dbReference type="PANTHER" id="PTHR42878:SF7">
    <property type="entry name" value="SENSOR HISTIDINE KINASE GLRK"/>
    <property type="match status" value="1"/>
</dbReference>
<evidence type="ECO:0000256" key="5">
    <source>
        <dbReference type="ARBA" id="ARBA00022679"/>
    </source>
</evidence>
<keyword evidence="10" id="KW-0175">Coiled coil</keyword>
<sequence length="371" mass="42917">MKIQQRFIQHLLLGFVFWLLLLALTVPLAMEGILPKLGLGDERYEWVVMVVIGFVTILWIIWFGWYFGSPLLLVLKWIGQLGNEDFSPLIARNKVYNRKGKFKMRFHLYQDVISQLEHLRTQLQKAKRERAQLEKAKRDWVAGISHDLKTPLTYIKGYSTLLLNPDYDWSKDEQLNFIQEIDDKGTHMEQLVQDLNLAMRFDDSQSVPIHKTTQNIISFIQQVIADASNDLRAQKHYFELQTKLHDLTMGFDPHLLKRALQNIYMNAVIHNEAPVMITTVIEQQQDMLNICIQDNGIGMSEETQQNLFNRYYRGTTTEQKSEGTGLGMAIVKSLIEAHEGTISVESSLQQGTKFTITLPLLKLHNTCKKPE</sequence>
<dbReference type="InterPro" id="IPR004358">
    <property type="entry name" value="Sig_transdc_His_kin-like_C"/>
</dbReference>
<dbReference type="RefSeq" id="WP_191811250.1">
    <property type="nucleotide sequence ID" value="NZ_JACSPV010000008.1"/>
</dbReference>
<dbReference type="Gene3D" id="1.10.287.130">
    <property type="match status" value="1"/>
</dbReference>
<feature type="domain" description="Histidine kinase" evidence="12">
    <location>
        <begin position="143"/>
        <end position="362"/>
    </location>
</feature>